<name>A0AAQ3LBF8_9BACT</name>
<dbReference type="GO" id="GO:0006506">
    <property type="term" value="P:GPI anchor biosynthetic process"/>
    <property type="evidence" value="ECO:0007669"/>
    <property type="project" value="TreeGrafter"/>
</dbReference>
<dbReference type="Proteomes" id="UP001304300">
    <property type="component" value="Chromosome"/>
</dbReference>
<dbReference type="PANTHER" id="PTHR14859:SF15">
    <property type="entry name" value="ENDONUCLEASE_EXONUCLEASE_PHOSPHATASE DOMAIN-CONTAINING PROTEIN"/>
    <property type="match status" value="1"/>
</dbReference>
<protein>
    <submittedName>
        <fullName evidence="3">Endonuclease/exonuclease/phosphatase family protein</fullName>
    </submittedName>
</protein>
<sequence>MASILRPRYLLIAGGTIVCLSTVFGFFGRFFWFFDLFSHFRVQYAISLALIGVPLILAKHYKTAAIFTSFALVNLAVIAPLYFGNRALPENSGPSIRAMLLNVNTRFGDVERVRQLITEVNPDILVLQEINAKWVRDLEQFKVAYPNSKVKPRSDNFGIGLFSKLPIVESEIAYIGDAEVPSILATVETEHGAIQIIATHPPPPAGAAYSQWRNNQLEELANYIPQNQPVILIGDLNTTPWNYYFKQLLNQSKLIDSSQGRGVQATWPSKSPLLLIPLDHFLHSPDIFVTDKKIGGSAGSDHYSIIVDFSIDQKPIKEP</sequence>
<dbReference type="KEGG" id="puo:RZN69_07930"/>
<dbReference type="PANTHER" id="PTHR14859">
    <property type="entry name" value="CALCOFLUOR WHITE HYPERSENSITIVE PROTEIN PRECURSOR"/>
    <property type="match status" value="1"/>
</dbReference>
<dbReference type="InterPro" id="IPR005135">
    <property type="entry name" value="Endo/exonuclease/phosphatase"/>
</dbReference>
<proteinExistence type="predicted"/>
<dbReference type="SUPFAM" id="SSF56219">
    <property type="entry name" value="DNase I-like"/>
    <property type="match status" value="1"/>
</dbReference>
<dbReference type="AlphaFoldDB" id="A0AAQ3LBF8"/>
<dbReference type="GO" id="GO:0004519">
    <property type="term" value="F:endonuclease activity"/>
    <property type="evidence" value="ECO:0007669"/>
    <property type="project" value="UniProtKB-KW"/>
</dbReference>
<feature type="domain" description="Endonuclease/exonuclease/phosphatase" evidence="2">
    <location>
        <begin position="101"/>
        <end position="302"/>
    </location>
</feature>
<evidence type="ECO:0000313" key="3">
    <source>
        <dbReference type="EMBL" id="WOO43019.1"/>
    </source>
</evidence>
<keyword evidence="3" id="KW-0540">Nuclease</keyword>
<feature type="transmembrane region" description="Helical" evidence="1">
    <location>
        <begin position="64"/>
        <end position="83"/>
    </location>
</feature>
<keyword evidence="3" id="KW-0255">Endonuclease</keyword>
<dbReference type="InterPro" id="IPR051916">
    <property type="entry name" value="GPI-anchor_lipid_remodeler"/>
</dbReference>
<organism evidence="3 4">
    <name type="scientific">Rubellicoccus peritrichatus</name>
    <dbReference type="NCBI Taxonomy" id="3080537"/>
    <lineage>
        <taxon>Bacteria</taxon>
        <taxon>Pseudomonadati</taxon>
        <taxon>Verrucomicrobiota</taxon>
        <taxon>Opitutia</taxon>
        <taxon>Puniceicoccales</taxon>
        <taxon>Cerasicoccaceae</taxon>
        <taxon>Rubellicoccus</taxon>
    </lineage>
</organism>
<dbReference type="Pfam" id="PF03372">
    <property type="entry name" value="Exo_endo_phos"/>
    <property type="match status" value="1"/>
</dbReference>
<feature type="transmembrane region" description="Helical" evidence="1">
    <location>
        <begin position="9"/>
        <end position="34"/>
    </location>
</feature>
<dbReference type="RefSeq" id="WP_317835555.1">
    <property type="nucleotide sequence ID" value="NZ_CP136920.1"/>
</dbReference>
<keyword evidence="3" id="KW-0378">Hydrolase</keyword>
<keyword evidence="1" id="KW-0472">Membrane</keyword>
<evidence type="ECO:0000313" key="4">
    <source>
        <dbReference type="Proteomes" id="UP001304300"/>
    </source>
</evidence>
<dbReference type="Gene3D" id="3.60.10.10">
    <property type="entry name" value="Endonuclease/exonuclease/phosphatase"/>
    <property type="match status" value="1"/>
</dbReference>
<accession>A0AAQ3LBF8</accession>
<keyword evidence="1" id="KW-0812">Transmembrane</keyword>
<gene>
    <name evidence="3" type="ORF">RZN69_07930</name>
</gene>
<feature type="transmembrane region" description="Helical" evidence="1">
    <location>
        <begin position="40"/>
        <end position="57"/>
    </location>
</feature>
<reference evidence="3 4" key="1">
    <citation type="submission" date="2023-10" db="EMBL/GenBank/DDBJ databases">
        <title>Rubellicoccus peritrichatus gen. nov., sp. nov., isolated from an algae of coral reef tank.</title>
        <authorList>
            <person name="Luo J."/>
        </authorList>
    </citation>
    <scope>NUCLEOTIDE SEQUENCE [LARGE SCALE GENOMIC DNA]</scope>
    <source>
        <strain evidence="3 4">CR14</strain>
    </source>
</reference>
<keyword evidence="1" id="KW-1133">Transmembrane helix</keyword>
<dbReference type="GO" id="GO:0016020">
    <property type="term" value="C:membrane"/>
    <property type="evidence" value="ECO:0007669"/>
    <property type="project" value="GOC"/>
</dbReference>
<keyword evidence="4" id="KW-1185">Reference proteome</keyword>
<evidence type="ECO:0000256" key="1">
    <source>
        <dbReference type="SAM" id="Phobius"/>
    </source>
</evidence>
<dbReference type="InterPro" id="IPR036691">
    <property type="entry name" value="Endo/exonu/phosph_ase_sf"/>
</dbReference>
<evidence type="ECO:0000259" key="2">
    <source>
        <dbReference type="Pfam" id="PF03372"/>
    </source>
</evidence>
<dbReference type="EMBL" id="CP136920">
    <property type="protein sequence ID" value="WOO43019.1"/>
    <property type="molecule type" value="Genomic_DNA"/>
</dbReference>